<proteinExistence type="predicted"/>
<organism evidence="2 3">
    <name type="scientific">Puccinia coronata f. sp. avenae</name>
    <dbReference type="NCBI Taxonomy" id="200324"/>
    <lineage>
        <taxon>Eukaryota</taxon>
        <taxon>Fungi</taxon>
        <taxon>Dikarya</taxon>
        <taxon>Basidiomycota</taxon>
        <taxon>Pucciniomycotina</taxon>
        <taxon>Pucciniomycetes</taxon>
        <taxon>Pucciniales</taxon>
        <taxon>Pucciniaceae</taxon>
        <taxon>Puccinia</taxon>
    </lineage>
</organism>
<protein>
    <submittedName>
        <fullName evidence="2">Uncharacterized protein</fullName>
    </submittedName>
</protein>
<sequence length="258" mass="27450">EEVDSVKRASSLPPGGDHKTGPPTEKQCEEARGKRCFTGIHATYIRWQNPATGKLAFHGEADESRGGNKLLSQIDGNQCAGVKPHQPESANPSLLEEVFQRPTPGFFRVVGNSGNSLSSTQQEKVALLLFLNLTNQVTAATLERRQGGGQTDPMCGTVPQVITAEDCNIAILTLPFTDKRATLPTGGNYVESAWKSCKVAVSCATKTQTTSMALLTNLSSGGKGGGYNKLIEKCGPDGKTGIIYFDQACAVSMTRFAP</sequence>
<evidence type="ECO:0000256" key="1">
    <source>
        <dbReference type="SAM" id="MobiDB-lite"/>
    </source>
</evidence>
<dbReference type="AlphaFoldDB" id="A0A2N5RWZ0"/>
<keyword evidence="3" id="KW-1185">Reference proteome</keyword>
<gene>
    <name evidence="2" type="ORF">PCANC_28446</name>
</gene>
<evidence type="ECO:0000313" key="2">
    <source>
        <dbReference type="EMBL" id="PLW05519.1"/>
    </source>
</evidence>
<feature type="non-terminal residue" evidence="2">
    <location>
        <position position="1"/>
    </location>
</feature>
<dbReference type="OrthoDB" id="2496592at2759"/>
<name>A0A2N5RWZ0_9BASI</name>
<feature type="region of interest" description="Disordered" evidence="1">
    <location>
        <begin position="1"/>
        <end position="30"/>
    </location>
</feature>
<dbReference type="EMBL" id="PGCJ01001427">
    <property type="protein sequence ID" value="PLW05519.1"/>
    <property type="molecule type" value="Genomic_DNA"/>
</dbReference>
<dbReference type="Proteomes" id="UP000235388">
    <property type="component" value="Unassembled WGS sequence"/>
</dbReference>
<reference evidence="2 3" key="1">
    <citation type="submission" date="2017-11" db="EMBL/GenBank/DDBJ databases">
        <title>De novo assembly and phasing of dikaryotic genomes from two isolates of Puccinia coronata f. sp. avenae, the causal agent of oat crown rust.</title>
        <authorList>
            <person name="Miller M.E."/>
            <person name="Zhang Y."/>
            <person name="Omidvar V."/>
            <person name="Sperschneider J."/>
            <person name="Schwessinger B."/>
            <person name="Raley C."/>
            <person name="Palmer J.M."/>
            <person name="Garnica D."/>
            <person name="Upadhyaya N."/>
            <person name="Rathjen J."/>
            <person name="Taylor J.M."/>
            <person name="Park R.F."/>
            <person name="Dodds P.N."/>
            <person name="Hirsch C.D."/>
            <person name="Kianian S.F."/>
            <person name="Figueroa M."/>
        </authorList>
    </citation>
    <scope>NUCLEOTIDE SEQUENCE [LARGE SCALE GENOMIC DNA]</scope>
    <source>
        <strain evidence="2">12NC29</strain>
    </source>
</reference>
<evidence type="ECO:0000313" key="3">
    <source>
        <dbReference type="Proteomes" id="UP000235388"/>
    </source>
</evidence>
<comment type="caution">
    <text evidence="2">The sequence shown here is derived from an EMBL/GenBank/DDBJ whole genome shotgun (WGS) entry which is preliminary data.</text>
</comment>
<accession>A0A2N5RWZ0</accession>
<feature type="compositionally biased region" description="Basic and acidic residues" evidence="1">
    <location>
        <begin position="16"/>
        <end position="30"/>
    </location>
</feature>